<proteinExistence type="predicted"/>
<evidence type="ECO:0000313" key="4">
    <source>
        <dbReference type="Proteomes" id="UP001589810"/>
    </source>
</evidence>
<dbReference type="InterPro" id="IPR005297">
    <property type="entry name" value="Lipoprotein_repeat"/>
</dbReference>
<protein>
    <recommendedName>
        <fullName evidence="5">Lipoprotein with Yx(FWY)xxD motif</fullName>
    </recommendedName>
</protein>
<feature type="region of interest" description="Disordered" evidence="1">
    <location>
        <begin position="48"/>
        <end position="90"/>
    </location>
</feature>
<feature type="compositionally biased region" description="Low complexity" evidence="1">
    <location>
        <begin position="55"/>
        <end position="90"/>
    </location>
</feature>
<sequence>MTRGRRIAIGIASGLTAVTALTWLGIQELGANQSAPGTVTNAAAQSPVTVQLGDPSSSTPATGSPAAPTGANQAGQAGAPGANALGPAQLSSTTIPKMGSVIEDGKGFVLYRFDKDTANPPKSNCVDKCALIWPPVLTNGTPVISGVDPSLVGTVARPDGTMQVTLAGWPLYNFSNEKEPGKWAGQAVGNTWWVIDSAGKKNLTCVPATPPPAPTVPEQAPPPAANPGSGTGTDPNGNNNGGYGNSGGGTGGY</sequence>
<feature type="compositionally biased region" description="Pro residues" evidence="1">
    <location>
        <begin position="208"/>
        <end position="225"/>
    </location>
</feature>
<name>A0ABV6MI25_9PSEU</name>
<keyword evidence="2" id="KW-1133">Transmembrane helix</keyword>
<feature type="compositionally biased region" description="Gly residues" evidence="1">
    <location>
        <begin position="239"/>
        <end position="253"/>
    </location>
</feature>
<keyword evidence="2" id="KW-0812">Transmembrane</keyword>
<evidence type="ECO:0008006" key="5">
    <source>
        <dbReference type="Google" id="ProtNLM"/>
    </source>
</evidence>
<gene>
    <name evidence="3" type="ORF">ACFFH7_00500</name>
</gene>
<feature type="transmembrane region" description="Helical" evidence="2">
    <location>
        <begin position="7"/>
        <end position="26"/>
    </location>
</feature>
<keyword evidence="4" id="KW-1185">Reference proteome</keyword>
<feature type="region of interest" description="Disordered" evidence="1">
    <location>
        <begin position="205"/>
        <end position="253"/>
    </location>
</feature>
<accession>A0ABV6MI25</accession>
<dbReference type="EMBL" id="JBHLUD010000001">
    <property type="protein sequence ID" value="MFC0539935.1"/>
    <property type="molecule type" value="Genomic_DNA"/>
</dbReference>
<evidence type="ECO:0000313" key="3">
    <source>
        <dbReference type="EMBL" id="MFC0539935.1"/>
    </source>
</evidence>
<dbReference type="PANTHER" id="PTHR39335:SF1">
    <property type="entry name" value="BLL4220 PROTEIN"/>
    <property type="match status" value="1"/>
</dbReference>
<keyword evidence="2" id="KW-0472">Membrane</keyword>
<reference evidence="3 4" key="1">
    <citation type="submission" date="2024-09" db="EMBL/GenBank/DDBJ databases">
        <authorList>
            <person name="Sun Q."/>
            <person name="Mori K."/>
        </authorList>
    </citation>
    <scope>NUCLEOTIDE SEQUENCE [LARGE SCALE GENOMIC DNA]</scope>
    <source>
        <strain evidence="3 4">TBRC 1432</strain>
    </source>
</reference>
<dbReference type="Pfam" id="PF03640">
    <property type="entry name" value="Lipoprotein_15"/>
    <property type="match status" value="2"/>
</dbReference>
<organism evidence="3 4">
    <name type="scientific">Kutzneria chonburiensis</name>
    <dbReference type="NCBI Taxonomy" id="1483604"/>
    <lineage>
        <taxon>Bacteria</taxon>
        <taxon>Bacillati</taxon>
        <taxon>Actinomycetota</taxon>
        <taxon>Actinomycetes</taxon>
        <taxon>Pseudonocardiales</taxon>
        <taxon>Pseudonocardiaceae</taxon>
        <taxon>Kutzneria</taxon>
    </lineage>
</organism>
<feature type="compositionally biased region" description="Low complexity" evidence="1">
    <location>
        <begin position="226"/>
        <end position="238"/>
    </location>
</feature>
<dbReference type="Proteomes" id="UP001589810">
    <property type="component" value="Unassembled WGS sequence"/>
</dbReference>
<comment type="caution">
    <text evidence="3">The sequence shown here is derived from an EMBL/GenBank/DDBJ whole genome shotgun (WGS) entry which is preliminary data.</text>
</comment>
<evidence type="ECO:0000256" key="1">
    <source>
        <dbReference type="SAM" id="MobiDB-lite"/>
    </source>
</evidence>
<dbReference type="RefSeq" id="WP_273938703.1">
    <property type="nucleotide sequence ID" value="NZ_CP097263.1"/>
</dbReference>
<dbReference type="PANTHER" id="PTHR39335">
    <property type="entry name" value="BLL4220 PROTEIN"/>
    <property type="match status" value="1"/>
</dbReference>
<evidence type="ECO:0000256" key="2">
    <source>
        <dbReference type="SAM" id="Phobius"/>
    </source>
</evidence>